<organism evidence="11">
    <name type="scientific">Candidatus Syntropharchaeum butanivorans</name>
    <dbReference type="NCBI Taxonomy" id="1839936"/>
    <lineage>
        <taxon>Archaea</taxon>
        <taxon>Methanobacteriati</taxon>
        <taxon>Methanobacteriota</taxon>
        <taxon>Stenosarchaea group</taxon>
        <taxon>Methanomicrobia</taxon>
        <taxon>Methanosarcinales</taxon>
        <taxon>ANME-2 cluster</taxon>
        <taxon>Candidatus Syntropharchaeum</taxon>
    </lineage>
</organism>
<dbReference type="GO" id="GO:0015420">
    <property type="term" value="F:ABC-type vitamin B12 transporter activity"/>
    <property type="evidence" value="ECO:0007669"/>
    <property type="project" value="UniProtKB-EC"/>
</dbReference>
<name>A0A7C1AVK4_9EURY</name>
<dbReference type="Gene3D" id="3.40.50.300">
    <property type="entry name" value="P-loop containing nucleotide triphosphate hydrolases"/>
    <property type="match status" value="1"/>
</dbReference>
<accession>A0A7C1AVK4</accession>
<evidence type="ECO:0000259" key="10">
    <source>
        <dbReference type="PROSITE" id="PS50893"/>
    </source>
</evidence>
<keyword evidence="4 11" id="KW-0067">ATP-binding</keyword>
<dbReference type="Pfam" id="PF00005">
    <property type="entry name" value="ABC_tran"/>
    <property type="match status" value="1"/>
</dbReference>
<protein>
    <recommendedName>
        <fullName evidence="8">Cobalamin import ATP-binding protein BtuD</fullName>
        <ecNumber evidence="7">7.6.2.8</ecNumber>
    </recommendedName>
    <alternativeName>
        <fullName evidence="9">Vitamin B12-transporting ATPase</fullName>
    </alternativeName>
</protein>
<evidence type="ECO:0000256" key="4">
    <source>
        <dbReference type="ARBA" id="ARBA00022840"/>
    </source>
</evidence>
<dbReference type="FunFam" id="3.40.50.300:FF:000134">
    <property type="entry name" value="Iron-enterobactin ABC transporter ATP-binding protein"/>
    <property type="match status" value="1"/>
</dbReference>
<dbReference type="GO" id="GO:0005524">
    <property type="term" value="F:ATP binding"/>
    <property type="evidence" value="ECO:0007669"/>
    <property type="project" value="UniProtKB-KW"/>
</dbReference>
<dbReference type="SUPFAM" id="SSF52540">
    <property type="entry name" value="P-loop containing nucleoside triphosphate hydrolases"/>
    <property type="match status" value="1"/>
</dbReference>
<gene>
    <name evidence="11" type="ORF">ENG09_04150</name>
</gene>
<evidence type="ECO:0000256" key="5">
    <source>
        <dbReference type="ARBA" id="ARBA00050590"/>
    </source>
</evidence>
<evidence type="ECO:0000256" key="6">
    <source>
        <dbReference type="ARBA" id="ARBA00058960"/>
    </source>
</evidence>
<dbReference type="InterPro" id="IPR003439">
    <property type="entry name" value="ABC_transporter-like_ATP-bd"/>
</dbReference>
<comment type="function">
    <text evidence="6">Required for corrinoid utilization. Probably part of the ABC transporter complex BtuCDF involved in cobalamin (vitamin B12) import. Probably responsible for energy coupling to the transport system.</text>
</comment>
<dbReference type="InterPro" id="IPR027417">
    <property type="entry name" value="P-loop_NTPase"/>
</dbReference>
<dbReference type="InterPro" id="IPR017871">
    <property type="entry name" value="ABC_transporter-like_CS"/>
</dbReference>
<keyword evidence="3" id="KW-0547">Nucleotide-binding</keyword>
<dbReference type="Proteomes" id="UP000885863">
    <property type="component" value="Unassembled WGS sequence"/>
</dbReference>
<comment type="similarity">
    <text evidence="1">Belongs to the ABC transporter superfamily.</text>
</comment>
<comment type="caution">
    <text evidence="11">The sequence shown here is derived from an EMBL/GenBank/DDBJ whole genome shotgun (WGS) entry which is preliminary data.</text>
</comment>
<reference evidence="11" key="1">
    <citation type="journal article" date="2020" name="mSystems">
        <title>Genome- and Community-Level Interaction Insights into Carbon Utilization and Element Cycling Functions of Hydrothermarchaeota in Hydrothermal Sediment.</title>
        <authorList>
            <person name="Zhou Z."/>
            <person name="Liu Y."/>
            <person name="Xu W."/>
            <person name="Pan J."/>
            <person name="Luo Z.H."/>
            <person name="Li M."/>
        </authorList>
    </citation>
    <scope>NUCLEOTIDE SEQUENCE [LARGE SCALE GENOMIC DNA]</scope>
    <source>
        <strain evidence="11">HyVt-185</strain>
    </source>
</reference>
<dbReference type="PANTHER" id="PTHR42734">
    <property type="entry name" value="METAL TRANSPORT SYSTEM ATP-BINDING PROTEIN TM_0124-RELATED"/>
    <property type="match status" value="1"/>
</dbReference>
<evidence type="ECO:0000256" key="7">
    <source>
        <dbReference type="ARBA" id="ARBA00066387"/>
    </source>
</evidence>
<dbReference type="EMBL" id="DQZR01000180">
    <property type="protein sequence ID" value="HDM36428.1"/>
    <property type="molecule type" value="Genomic_DNA"/>
</dbReference>
<evidence type="ECO:0000256" key="9">
    <source>
        <dbReference type="ARBA" id="ARBA00077139"/>
    </source>
</evidence>
<dbReference type="InterPro" id="IPR050153">
    <property type="entry name" value="Metal_Ion_Import_ABC"/>
</dbReference>
<evidence type="ECO:0000256" key="3">
    <source>
        <dbReference type="ARBA" id="ARBA00022741"/>
    </source>
</evidence>
<dbReference type="PANTHER" id="PTHR42734:SF6">
    <property type="entry name" value="MOLYBDATE IMPORT ATP-BINDING PROTEIN MOLC"/>
    <property type="match status" value="1"/>
</dbReference>
<dbReference type="CDD" id="cd03214">
    <property type="entry name" value="ABC_Iron-Siderophores_B12_Hemin"/>
    <property type="match status" value="1"/>
</dbReference>
<evidence type="ECO:0000256" key="1">
    <source>
        <dbReference type="ARBA" id="ARBA00005417"/>
    </source>
</evidence>
<dbReference type="InterPro" id="IPR003593">
    <property type="entry name" value="AAA+_ATPase"/>
</dbReference>
<dbReference type="PROSITE" id="PS50893">
    <property type="entry name" value="ABC_TRANSPORTER_2"/>
    <property type="match status" value="1"/>
</dbReference>
<evidence type="ECO:0000256" key="2">
    <source>
        <dbReference type="ARBA" id="ARBA00022448"/>
    </source>
</evidence>
<evidence type="ECO:0000313" key="11">
    <source>
        <dbReference type="EMBL" id="HDM36428.1"/>
    </source>
</evidence>
<evidence type="ECO:0000256" key="8">
    <source>
        <dbReference type="ARBA" id="ARBA00073649"/>
    </source>
</evidence>
<dbReference type="AlphaFoldDB" id="A0A7C1AVK4"/>
<feature type="domain" description="ABC transporter" evidence="10">
    <location>
        <begin position="4"/>
        <end position="238"/>
    </location>
</feature>
<proteinExistence type="inferred from homology"/>
<sequence>MVKLRIKDLTFSYPSRAILDGITIEIEPSEFFGVLGPNGTGKTTLIKCIDTILKPYGGCIMLDGKEVREFDKRELARRIGYVPQSAPKGFPATVFDTILLGRRPYIGWKVTERDIDKVLEIVELLRIEELSLRPFDELSGGERQKVLIARALAQDPEVLLLDEPTSNLDIKHQLEVMEVIKRITKDHGILAIMAIHDLNLASRYADRVAMMYRGRIEAVGPPEEVLTPENIRSVYGVEVSVMNNGGRPYVLPLRPVEVEG</sequence>
<dbReference type="SMART" id="SM00382">
    <property type="entry name" value="AAA"/>
    <property type="match status" value="1"/>
</dbReference>
<comment type="catalytic activity">
    <reaction evidence="5">
        <text>an R-cob(III)alamin(out) + ATP + H2O = an R-cob(III)alamin(in) + ADP + phosphate + H(+)</text>
        <dbReference type="Rhea" id="RHEA:17873"/>
        <dbReference type="ChEBI" id="CHEBI:15377"/>
        <dbReference type="ChEBI" id="CHEBI:15378"/>
        <dbReference type="ChEBI" id="CHEBI:30616"/>
        <dbReference type="ChEBI" id="CHEBI:43474"/>
        <dbReference type="ChEBI" id="CHEBI:140785"/>
        <dbReference type="ChEBI" id="CHEBI:456216"/>
        <dbReference type="EC" id="7.6.2.8"/>
    </reaction>
</comment>
<keyword evidence="2" id="KW-0813">Transport</keyword>
<dbReference type="PROSITE" id="PS00211">
    <property type="entry name" value="ABC_TRANSPORTER_1"/>
    <property type="match status" value="1"/>
</dbReference>
<dbReference type="GO" id="GO:0016887">
    <property type="term" value="F:ATP hydrolysis activity"/>
    <property type="evidence" value="ECO:0007669"/>
    <property type="project" value="InterPro"/>
</dbReference>
<dbReference type="EC" id="7.6.2.8" evidence="7"/>